<organism evidence="2 3">
    <name type="scientific">Coprinopsis marcescibilis</name>
    <name type="common">Agaric fungus</name>
    <name type="synonym">Psathyrella marcescibilis</name>
    <dbReference type="NCBI Taxonomy" id="230819"/>
    <lineage>
        <taxon>Eukaryota</taxon>
        <taxon>Fungi</taxon>
        <taxon>Dikarya</taxon>
        <taxon>Basidiomycota</taxon>
        <taxon>Agaricomycotina</taxon>
        <taxon>Agaricomycetes</taxon>
        <taxon>Agaricomycetidae</taxon>
        <taxon>Agaricales</taxon>
        <taxon>Agaricineae</taxon>
        <taxon>Psathyrellaceae</taxon>
        <taxon>Coprinopsis</taxon>
    </lineage>
</organism>
<name>A0A5C3KCD3_COPMA</name>
<sequence length="317" mass="36087">MTSYPHSLQPDRSAAYSSDSFPFSSDSSDPPLNGLLNPSIEILAAQYPKVAELQHLYQQLEQLYRSTNFDYQEANQELCSANQEACQYRLKIEELQKVIEKQNKLSEFVASLSGPNRPVRRPPQYNPRVLWTFTDLQNNWDACPSGSNPSRPSMSQCIQDRNRYIVGDDEYKAIWQTVDSTYKALLAPLQPKMSGLHDRTDLIENHHDIWTRALEMLQEHHEVYPHLHHKHPQWFSQCHNPAALTLVPQTTPAVLTQAPLQIAQTFQVMQDANVHAPATPKLPNINILLVTVKSDATNLLDLFTTEFADITVARSKC</sequence>
<dbReference type="Proteomes" id="UP000307440">
    <property type="component" value="Unassembled WGS sequence"/>
</dbReference>
<feature type="compositionally biased region" description="Low complexity" evidence="1">
    <location>
        <begin position="17"/>
        <end position="29"/>
    </location>
</feature>
<keyword evidence="3" id="KW-1185">Reference proteome</keyword>
<reference evidence="2 3" key="1">
    <citation type="journal article" date="2019" name="Nat. Ecol. Evol.">
        <title>Megaphylogeny resolves global patterns of mushroom evolution.</title>
        <authorList>
            <person name="Varga T."/>
            <person name="Krizsan K."/>
            <person name="Foldi C."/>
            <person name="Dima B."/>
            <person name="Sanchez-Garcia M."/>
            <person name="Sanchez-Ramirez S."/>
            <person name="Szollosi G.J."/>
            <person name="Szarkandi J.G."/>
            <person name="Papp V."/>
            <person name="Albert L."/>
            <person name="Andreopoulos W."/>
            <person name="Angelini C."/>
            <person name="Antonin V."/>
            <person name="Barry K.W."/>
            <person name="Bougher N.L."/>
            <person name="Buchanan P."/>
            <person name="Buyck B."/>
            <person name="Bense V."/>
            <person name="Catcheside P."/>
            <person name="Chovatia M."/>
            <person name="Cooper J."/>
            <person name="Damon W."/>
            <person name="Desjardin D."/>
            <person name="Finy P."/>
            <person name="Geml J."/>
            <person name="Haridas S."/>
            <person name="Hughes K."/>
            <person name="Justo A."/>
            <person name="Karasinski D."/>
            <person name="Kautmanova I."/>
            <person name="Kiss B."/>
            <person name="Kocsube S."/>
            <person name="Kotiranta H."/>
            <person name="LaButti K.M."/>
            <person name="Lechner B.E."/>
            <person name="Liimatainen K."/>
            <person name="Lipzen A."/>
            <person name="Lukacs Z."/>
            <person name="Mihaltcheva S."/>
            <person name="Morgado L.N."/>
            <person name="Niskanen T."/>
            <person name="Noordeloos M.E."/>
            <person name="Ohm R.A."/>
            <person name="Ortiz-Santana B."/>
            <person name="Ovrebo C."/>
            <person name="Racz N."/>
            <person name="Riley R."/>
            <person name="Savchenko A."/>
            <person name="Shiryaev A."/>
            <person name="Soop K."/>
            <person name="Spirin V."/>
            <person name="Szebenyi C."/>
            <person name="Tomsovsky M."/>
            <person name="Tulloss R.E."/>
            <person name="Uehling J."/>
            <person name="Grigoriev I.V."/>
            <person name="Vagvolgyi C."/>
            <person name="Papp T."/>
            <person name="Martin F.M."/>
            <person name="Miettinen O."/>
            <person name="Hibbett D.S."/>
            <person name="Nagy L.G."/>
        </authorList>
    </citation>
    <scope>NUCLEOTIDE SEQUENCE [LARGE SCALE GENOMIC DNA]</scope>
    <source>
        <strain evidence="2 3">CBS 121175</strain>
    </source>
</reference>
<protein>
    <submittedName>
        <fullName evidence="2">Uncharacterized protein</fullName>
    </submittedName>
</protein>
<dbReference type="AlphaFoldDB" id="A0A5C3KCD3"/>
<accession>A0A5C3KCD3</accession>
<dbReference type="OrthoDB" id="3227833at2759"/>
<dbReference type="EMBL" id="ML210467">
    <property type="protein sequence ID" value="TFK17745.1"/>
    <property type="molecule type" value="Genomic_DNA"/>
</dbReference>
<evidence type="ECO:0000256" key="1">
    <source>
        <dbReference type="SAM" id="MobiDB-lite"/>
    </source>
</evidence>
<proteinExistence type="predicted"/>
<evidence type="ECO:0000313" key="3">
    <source>
        <dbReference type="Proteomes" id="UP000307440"/>
    </source>
</evidence>
<feature type="region of interest" description="Disordered" evidence="1">
    <location>
        <begin position="1"/>
        <end position="29"/>
    </location>
</feature>
<gene>
    <name evidence="2" type="ORF">FA15DRAFT_710494</name>
</gene>
<evidence type="ECO:0000313" key="2">
    <source>
        <dbReference type="EMBL" id="TFK17745.1"/>
    </source>
</evidence>